<dbReference type="GO" id="GO:0005524">
    <property type="term" value="F:ATP binding"/>
    <property type="evidence" value="ECO:0007669"/>
    <property type="project" value="UniProtKB-KW"/>
</dbReference>
<keyword evidence="2" id="KW-0547">Nucleotide-binding</keyword>
<dbReference type="AlphaFoldDB" id="A0A937RKG9"/>
<dbReference type="Gene3D" id="1.10.510.10">
    <property type="entry name" value="Transferase(Phosphotransferase) domain 1"/>
    <property type="match status" value="1"/>
</dbReference>
<dbReference type="CDD" id="cd14014">
    <property type="entry name" value="STKc_PknB_like"/>
    <property type="match status" value="1"/>
</dbReference>
<evidence type="ECO:0000259" key="6">
    <source>
        <dbReference type="PROSITE" id="PS50011"/>
    </source>
</evidence>
<name>A0A937RKG9_9ACTN</name>
<evidence type="ECO:0000256" key="2">
    <source>
        <dbReference type="ARBA" id="ARBA00022741"/>
    </source>
</evidence>
<feature type="compositionally biased region" description="Pro residues" evidence="5">
    <location>
        <begin position="293"/>
        <end position="311"/>
    </location>
</feature>
<dbReference type="SMART" id="SM00220">
    <property type="entry name" value="S_TKc"/>
    <property type="match status" value="1"/>
</dbReference>
<feature type="compositionally biased region" description="Basic residues" evidence="5">
    <location>
        <begin position="336"/>
        <end position="346"/>
    </location>
</feature>
<evidence type="ECO:0000313" key="8">
    <source>
        <dbReference type="Proteomes" id="UP000604475"/>
    </source>
</evidence>
<evidence type="ECO:0000256" key="1">
    <source>
        <dbReference type="ARBA" id="ARBA00022679"/>
    </source>
</evidence>
<evidence type="ECO:0000256" key="3">
    <source>
        <dbReference type="ARBA" id="ARBA00022777"/>
    </source>
</evidence>
<dbReference type="Gene3D" id="3.30.200.20">
    <property type="entry name" value="Phosphorylase Kinase, domain 1"/>
    <property type="match status" value="1"/>
</dbReference>
<proteinExistence type="predicted"/>
<accession>A0A937RKG9</accession>
<keyword evidence="7" id="KW-0723">Serine/threonine-protein kinase</keyword>
<dbReference type="SUPFAM" id="SSF56112">
    <property type="entry name" value="Protein kinase-like (PK-like)"/>
    <property type="match status" value="1"/>
</dbReference>
<dbReference type="Proteomes" id="UP000604475">
    <property type="component" value="Unassembled WGS sequence"/>
</dbReference>
<keyword evidence="1" id="KW-0808">Transferase</keyword>
<evidence type="ECO:0000256" key="4">
    <source>
        <dbReference type="ARBA" id="ARBA00022840"/>
    </source>
</evidence>
<gene>
    <name evidence="7" type="ORF">I7412_13080</name>
</gene>
<dbReference type="PANTHER" id="PTHR43289:SF34">
    <property type="entry name" value="SERINE_THREONINE-PROTEIN KINASE YBDM-RELATED"/>
    <property type="match status" value="1"/>
</dbReference>
<keyword evidence="8" id="KW-1185">Reference proteome</keyword>
<sequence>MPGLPNVAPLEPADPRTVGSYRMLGRLAKGGMGTVYLARPANGGPLVAIKMIDADLARMPAFRERFRREAMAAQRVARFCTAEVLDVEVSGPRPYLVTEFIDGPTLTVAVTERGPLPPAELERFAVAVASALTAIHAAGVVHRDLKPGNILLSPSGARVIDFGVCRPVDDADATAITWGRLGTPVFMAPEQAIDQPASAASDIHAWGGIMIFAATGRLPFGDPQLDELLRRILQDTPDVTGLPAQLRPMVARALAKNPASRPTARELLLWLTDATGPSADDTRLLPRGFATLTPPPPASPPLTRPSFPPPTAADTGHRAGTRAAGPPVTDQPPTRPRPRLFRRPPH</sequence>
<dbReference type="PROSITE" id="PS00108">
    <property type="entry name" value="PROTEIN_KINASE_ST"/>
    <property type="match status" value="1"/>
</dbReference>
<organism evidence="7 8">
    <name type="scientific">Frankia nepalensis</name>
    <dbReference type="NCBI Taxonomy" id="1836974"/>
    <lineage>
        <taxon>Bacteria</taxon>
        <taxon>Bacillati</taxon>
        <taxon>Actinomycetota</taxon>
        <taxon>Actinomycetes</taxon>
        <taxon>Frankiales</taxon>
        <taxon>Frankiaceae</taxon>
        <taxon>Frankia</taxon>
    </lineage>
</organism>
<dbReference type="GO" id="GO:0004674">
    <property type="term" value="F:protein serine/threonine kinase activity"/>
    <property type="evidence" value="ECO:0007669"/>
    <property type="project" value="UniProtKB-KW"/>
</dbReference>
<reference evidence="7" key="1">
    <citation type="submission" date="2020-12" db="EMBL/GenBank/DDBJ databases">
        <title>Genomic characterization of non-nitrogen-fixing Frankia strains.</title>
        <authorList>
            <person name="Carlos-Shanley C."/>
            <person name="Guerra T."/>
            <person name="Hahn D."/>
        </authorList>
    </citation>
    <scope>NUCLEOTIDE SEQUENCE</scope>
    <source>
        <strain evidence="7">CN6</strain>
    </source>
</reference>
<feature type="region of interest" description="Disordered" evidence="5">
    <location>
        <begin position="279"/>
        <end position="346"/>
    </location>
</feature>
<dbReference type="PROSITE" id="PS50011">
    <property type="entry name" value="PROTEIN_KINASE_DOM"/>
    <property type="match status" value="1"/>
</dbReference>
<dbReference type="InterPro" id="IPR000719">
    <property type="entry name" value="Prot_kinase_dom"/>
</dbReference>
<keyword evidence="4" id="KW-0067">ATP-binding</keyword>
<dbReference type="InterPro" id="IPR008271">
    <property type="entry name" value="Ser/Thr_kinase_AS"/>
</dbReference>
<dbReference type="Pfam" id="PF00069">
    <property type="entry name" value="Pkinase"/>
    <property type="match status" value="1"/>
</dbReference>
<feature type="domain" description="Protein kinase" evidence="6">
    <location>
        <begin position="21"/>
        <end position="271"/>
    </location>
</feature>
<comment type="caution">
    <text evidence="7">The sequence shown here is derived from an EMBL/GenBank/DDBJ whole genome shotgun (WGS) entry which is preliminary data.</text>
</comment>
<protein>
    <submittedName>
        <fullName evidence="7">Serine/threonine protein kinase</fullName>
    </submittedName>
</protein>
<evidence type="ECO:0000313" key="7">
    <source>
        <dbReference type="EMBL" id="MBL7628088.1"/>
    </source>
</evidence>
<keyword evidence="3 7" id="KW-0418">Kinase</keyword>
<dbReference type="InterPro" id="IPR011009">
    <property type="entry name" value="Kinase-like_dom_sf"/>
</dbReference>
<dbReference type="EMBL" id="JAEACQ010000170">
    <property type="protein sequence ID" value="MBL7628088.1"/>
    <property type="molecule type" value="Genomic_DNA"/>
</dbReference>
<evidence type="ECO:0000256" key="5">
    <source>
        <dbReference type="SAM" id="MobiDB-lite"/>
    </source>
</evidence>
<dbReference type="PANTHER" id="PTHR43289">
    <property type="entry name" value="MITOGEN-ACTIVATED PROTEIN KINASE KINASE KINASE 20-RELATED"/>
    <property type="match status" value="1"/>
</dbReference>